<feature type="domain" description="Fe-containing alcohol dehydrogenase-like C-terminal" evidence="4">
    <location>
        <begin position="342"/>
        <end position="543"/>
    </location>
</feature>
<evidence type="ECO:0000313" key="5">
    <source>
        <dbReference type="EMBL" id="ORC35420.1"/>
    </source>
</evidence>
<dbReference type="FunFam" id="3.40.50.1970:FF:000003">
    <property type="entry name" value="Alcohol dehydrogenase, iron-containing"/>
    <property type="match status" value="1"/>
</dbReference>
<dbReference type="PANTHER" id="PTHR11496:SF102">
    <property type="entry name" value="ALCOHOL DEHYDROGENASE 4"/>
    <property type="match status" value="1"/>
</dbReference>
<feature type="domain" description="Alcohol dehydrogenase iron-type/glycerol dehydrogenase GldA" evidence="3">
    <location>
        <begin position="162"/>
        <end position="328"/>
    </location>
</feature>
<evidence type="ECO:0000256" key="1">
    <source>
        <dbReference type="ARBA" id="ARBA00007358"/>
    </source>
</evidence>
<evidence type="ECO:0000256" key="2">
    <source>
        <dbReference type="ARBA" id="ARBA00023002"/>
    </source>
</evidence>
<dbReference type="Gene3D" id="1.20.1090.10">
    <property type="entry name" value="Dehydroquinate synthase-like - alpha domain"/>
    <property type="match status" value="1"/>
</dbReference>
<dbReference type="InterPro" id="IPR001670">
    <property type="entry name" value="ADH_Fe/GldA"/>
</dbReference>
<protein>
    <submittedName>
        <fullName evidence="5">Uncharacterized protein</fullName>
    </submittedName>
</protein>
<proteinExistence type="inferred from homology"/>
<evidence type="ECO:0000259" key="4">
    <source>
        <dbReference type="Pfam" id="PF25137"/>
    </source>
</evidence>
<dbReference type="Gene3D" id="3.40.50.1970">
    <property type="match status" value="1"/>
</dbReference>
<comment type="similarity">
    <text evidence="1">Belongs to the iron-containing alcohol dehydrogenase family.</text>
</comment>
<keyword evidence="2" id="KW-0560">Oxidoreductase</keyword>
<dbReference type="CDD" id="cd14865">
    <property type="entry name" value="Fe-ADH-like"/>
    <property type="match status" value="1"/>
</dbReference>
<organism evidence="5 6">
    <name type="scientific">Marispirochaeta aestuarii</name>
    <dbReference type="NCBI Taxonomy" id="1963862"/>
    <lineage>
        <taxon>Bacteria</taxon>
        <taxon>Pseudomonadati</taxon>
        <taxon>Spirochaetota</taxon>
        <taxon>Spirochaetia</taxon>
        <taxon>Spirochaetales</taxon>
        <taxon>Spirochaetaceae</taxon>
        <taxon>Marispirochaeta</taxon>
    </lineage>
</organism>
<keyword evidence="6" id="KW-1185">Reference proteome</keyword>
<reference evidence="5 6" key="1">
    <citation type="submission" date="2017-03" db="EMBL/GenBank/DDBJ databases">
        <title>Draft Genome sequence of Marispirochaeta sp. strain JC444.</title>
        <authorList>
            <person name="Shivani Y."/>
            <person name="Subhash Y."/>
            <person name="Sasikala C."/>
            <person name="Ramana C."/>
        </authorList>
    </citation>
    <scope>NUCLEOTIDE SEQUENCE [LARGE SCALE GENOMIC DNA]</scope>
    <source>
        <strain evidence="5 6">JC444</strain>
    </source>
</reference>
<dbReference type="Pfam" id="PF00465">
    <property type="entry name" value="Fe-ADH"/>
    <property type="match status" value="1"/>
</dbReference>
<sequence>MTMKRRILPTGTVICGTAAVEQIGYEFSVRGIRRITAVSDSKLLNKSRSLLSDMEPDPGTDIRIISSDEEPPEDTGGLILMGSAPLPETKRRCPVLRIPLVPDDLSSRLPGTDILVLDRRFFRREGLLDQFLRELYRESLSEESSYPFPLQFPGIFQFSADTELIWGDGTLGELGELLSRDKVRAPMLVTDRGIVAAGLLKGLLDSLDPGLDIIVRDNVPPDSDLQLIGSLTEDYRAYRRDGIIAMGGGSVLDTAKGMIINLELGGKNILALEGSNLLSPSPVPVYMIPTTSGTGSEATRVAVIADHNEKRKRLFVSQFLQPRAAILDSSLTISLPPYLTSITGMDAMSHAVEAFTCLGKNPLSDLMAWRALELLSAHLEQAVTFPTQAVHRRGMALASNLAGRAFSNSMVGMVHTIGHAIGGVCGAPHGSCMAVLLPFALEYNGDIITEALGKLLVPLKGIDNYEHTAASARGPAVIRHIRELNRSLHTATGGRHPCSLKEIAVKPSDFKAIAEAALGDASLMYNPRELRYGDIIEILKEAY</sequence>
<dbReference type="GO" id="GO:0046872">
    <property type="term" value="F:metal ion binding"/>
    <property type="evidence" value="ECO:0007669"/>
    <property type="project" value="InterPro"/>
</dbReference>
<dbReference type="Proteomes" id="UP000192343">
    <property type="component" value="Unassembled WGS sequence"/>
</dbReference>
<dbReference type="STRING" id="1963862.B4O97_09630"/>
<dbReference type="PANTHER" id="PTHR11496">
    <property type="entry name" value="ALCOHOL DEHYDROGENASE"/>
    <property type="match status" value="1"/>
</dbReference>
<dbReference type="AlphaFoldDB" id="A0A1Y1RYB5"/>
<dbReference type="SUPFAM" id="SSF56796">
    <property type="entry name" value="Dehydroquinate synthase-like"/>
    <property type="match status" value="1"/>
</dbReference>
<evidence type="ECO:0000313" key="6">
    <source>
        <dbReference type="Proteomes" id="UP000192343"/>
    </source>
</evidence>
<evidence type="ECO:0000259" key="3">
    <source>
        <dbReference type="Pfam" id="PF00465"/>
    </source>
</evidence>
<dbReference type="GO" id="GO:0004022">
    <property type="term" value="F:alcohol dehydrogenase (NAD+) activity"/>
    <property type="evidence" value="ECO:0007669"/>
    <property type="project" value="TreeGrafter"/>
</dbReference>
<dbReference type="InterPro" id="IPR039697">
    <property type="entry name" value="Alcohol_dehydrogenase_Fe"/>
</dbReference>
<dbReference type="EMBL" id="MWQY01000009">
    <property type="protein sequence ID" value="ORC35420.1"/>
    <property type="molecule type" value="Genomic_DNA"/>
</dbReference>
<comment type="caution">
    <text evidence="5">The sequence shown here is derived from an EMBL/GenBank/DDBJ whole genome shotgun (WGS) entry which is preliminary data.</text>
</comment>
<accession>A0A1Y1RYB5</accession>
<gene>
    <name evidence="5" type="ORF">B4O97_09630</name>
</gene>
<name>A0A1Y1RYB5_9SPIO</name>
<dbReference type="Pfam" id="PF25137">
    <property type="entry name" value="ADH_Fe_C"/>
    <property type="match status" value="1"/>
</dbReference>
<dbReference type="InterPro" id="IPR056798">
    <property type="entry name" value="ADH_Fe_C"/>
</dbReference>